<dbReference type="PANTHER" id="PTHR43570:SF16">
    <property type="entry name" value="ALDEHYDE DEHYDROGENASE TYPE III, ISOFORM Q"/>
    <property type="match status" value="1"/>
</dbReference>
<dbReference type="Gene3D" id="3.40.605.10">
    <property type="entry name" value="Aldehyde Dehydrogenase, Chain A, domain 1"/>
    <property type="match status" value="1"/>
</dbReference>
<dbReference type="GO" id="GO:0006081">
    <property type="term" value="P:aldehyde metabolic process"/>
    <property type="evidence" value="ECO:0007669"/>
    <property type="project" value="InterPro"/>
</dbReference>
<sequence length="158" mass="16844">MDPSFEIAGAVNDTNDLLEKLDTWNALVEVPKPLHLQDDDEVLMVTEPLGVVLVIAAWNFPLVTSMPLASALAGGNTVVLKLSECAPSFSTVFAGLVQQYFDKNVFAAVEGDVPVASALLSQRFDHIMYTGNPTVGRIVMSAASEDLTPVTLLLGGKK</sequence>
<dbReference type="EMBL" id="UZAH01037962">
    <property type="protein sequence ID" value="VDP51489.1"/>
    <property type="molecule type" value="Genomic_DNA"/>
</dbReference>
<reference evidence="4 5" key="1">
    <citation type="submission" date="2018-11" db="EMBL/GenBank/DDBJ databases">
        <authorList>
            <consortium name="Pathogen Informatics"/>
        </authorList>
    </citation>
    <scope>NUCLEOTIDE SEQUENCE [LARGE SCALE GENOMIC DNA]</scope>
</reference>
<dbReference type="InterPro" id="IPR016161">
    <property type="entry name" value="Ald_DH/histidinol_DH"/>
</dbReference>
<dbReference type="InterPro" id="IPR015590">
    <property type="entry name" value="Aldehyde_DH_dom"/>
</dbReference>
<comment type="similarity">
    <text evidence="1">Belongs to the aldehyde dehydrogenase family.</text>
</comment>
<dbReference type="SUPFAM" id="SSF53720">
    <property type="entry name" value="ALDH-like"/>
    <property type="match status" value="1"/>
</dbReference>
<evidence type="ECO:0000259" key="3">
    <source>
        <dbReference type="Pfam" id="PF00171"/>
    </source>
</evidence>
<dbReference type="InterPro" id="IPR012394">
    <property type="entry name" value="Aldehyde_DH_NAD(P)"/>
</dbReference>
<evidence type="ECO:0000313" key="4">
    <source>
        <dbReference type="EMBL" id="VDP51489.1"/>
    </source>
</evidence>
<evidence type="ECO:0000256" key="2">
    <source>
        <dbReference type="ARBA" id="ARBA00023002"/>
    </source>
</evidence>
<reference evidence="6" key="2">
    <citation type="submission" date="2019-09" db="UniProtKB">
        <authorList>
            <consortium name="WormBaseParasite"/>
        </authorList>
    </citation>
    <scope>IDENTIFICATION</scope>
</reference>
<dbReference type="WBParaSite" id="HPBE_0002546501-mRNA-1">
    <property type="protein sequence ID" value="HPBE_0002546501-mRNA-1"/>
    <property type="gene ID" value="HPBE_0002546501"/>
</dbReference>
<evidence type="ECO:0000313" key="5">
    <source>
        <dbReference type="Proteomes" id="UP000050761"/>
    </source>
</evidence>
<name>A0A183GRZ5_HELPZ</name>
<gene>
    <name evidence="4" type="ORF">HPBE_LOCUS25464</name>
</gene>
<protein>
    <submittedName>
        <fullName evidence="6">Aldedh domain-containing protein</fullName>
    </submittedName>
</protein>
<dbReference type="AlphaFoldDB" id="A0A183GRZ5"/>
<accession>A0A183GRZ5</accession>
<keyword evidence="5" id="KW-1185">Reference proteome</keyword>
<dbReference type="Pfam" id="PF00171">
    <property type="entry name" value="Aldedh"/>
    <property type="match status" value="1"/>
</dbReference>
<dbReference type="Proteomes" id="UP000050761">
    <property type="component" value="Unassembled WGS sequence"/>
</dbReference>
<dbReference type="InterPro" id="IPR016162">
    <property type="entry name" value="Ald_DH_N"/>
</dbReference>
<keyword evidence="2" id="KW-0560">Oxidoreductase</keyword>
<dbReference type="GO" id="GO:0004029">
    <property type="term" value="F:aldehyde dehydrogenase (NAD+) activity"/>
    <property type="evidence" value="ECO:0007669"/>
    <property type="project" value="TreeGrafter"/>
</dbReference>
<accession>A0A3P8HZL8</accession>
<dbReference type="PANTHER" id="PTHR43570">
    <property type="entry name" value="ALDEHYDE DEHYDROGENASE"/>
    <property type="match status" value="1"/>
</dbReference>
<dbReference type="OrthoDB" id="5851700at2759"/>
<feature type="domain" description="Aldehyde dehydrogenase" evidence="3">
    <location>
        <begin position="35"/>
        <end position="157"/>
    </location>
</feature>
<organism evidence="5 6">
    <name type="scientific">Heligmosomoides polygyrus</name>
    <name type="common">Parasitic roundworm</name>
    <dbReference type="NCBI Taxonomy" id="6339"/>
    <lineage>
        <taxon>Eukaryota</taxon>
        <taxon>Metazoa</taxon>
        <taxon>Ecdysozoa</taxon>
        <taxon>Nematoda</taxon>
        <taxon>Chromadorea</taxon>
        <taxon>Rhabditida</taxon>
        <taxon>Rhabditina</taxon>
        <taxon>Rhabditomorpha</taxon>
        <taxon>Strongyloidea</taxon>
        <taxon>Heligmosomidae</taxon>
        <taxon>Heligmosomoides</taxon>
    </lineage>
</organism>
<proteinExistence type="inferred from homology"/>
<evidence type="ECO:0000313" key="6">
    <source>
        <dbReference type="WBParaSite" id="HPBE_0002546501-mRNA-1"/>
    </source>
</evidence>
<dbReference type="GO" id="GO:0005737">
    <property type="term" value="C:cytoplasm"/>
    <property type="evidence" value="ECO:0007669"/>
    <property type="project" value="TreeGrafter"/>
</dbReference>
<evidence type="ECO:0000256" key="1">
    <source>
        <dbReference type="ARBA" id="ARBA00009986"/>
    </source>
</evidence>